<evidence type="ECO:0000313" key="2">
    <source>
        <dbReference type="EMBL" id="KAK7752316.1"/>
    </source>
</evidence>
<organism evidence="2 3">
    <name type="scientific">Diatrype stigma</name>
    <dbReference type="NCBI Taxonomy" id="117547"/>
    <lineage>
        <taxon>Eukaryota</taxon>
        <taxon>Fungi</taxon>
        <taxon>Dikarya</taxon>
        <taxon>Ascomycota</taxon>
        <taxon>Pezizomycotina</taxon>
        <taxon>Sordariomycetes</taxon>
        <taxon>Xylariomycetidae</taxon>
        <taxon>Xylariales</taxon>
        <taxon>Diatrypaceae</taxon>
        <taxon>Diatrype</taxon>
    </lineage>
</organism>
<sequence>MSKRSLLLIPGAFAVPDLYDSLVNAVAAKGYEIKALHMPSVAPATGPKEGEPPTMYDDAAFIAKEAESLADEGKDVIIMTHSYGGVPGTESVRGLSKTERQKQGKKGGIVRLAYMTSLVLAVGDAATSAQGDVKEQTPFTLDDKGWLSMPDIEKVAMTFSDVPSEEALPFARRMTKHSAASFANPLTYAGYKDVPVSYLLCEEDLAISSSAQRAGIELIERESGRPVEVTSLKAGHAPTLSRPQEVEDWVVGLFES</sequence>
<gene>
    <name evidence="2" type="ORF">SLS62_005652</name>
</gene>
<comment type="caution">
    <text evidence="2">The sequence shown here is derived from an EMBL/GenBank/DDBJ whole genome shotgun (WGS) entry which is preliminary data.</text>
</comment>
<dbReference type="Pfam" id="PF12697">
    <property type="entry name" value="Abhydrolase_6"/>
    <property type="match status" value="1"/>
</dbReference>
<dbReference type="EMBL" id="JAKJXP020000039">
    <property type="protein sequence ID" value="KAK7752316.1"/>
    <property type="molecule type" value="Genomic_DNA"/>
</dbReference>
<dbReference type="SUPFAM" id="SSF53474">
    <property type="entry name" value="alpha/beta-Hydrolases"/>
    <property type="match status" value="1"/>
</dbReference>
<dbReference type="AlphaFoldDB" id="A0AAN9YPI5"/>
<accession>A0AAN9YPI5</accession>
<proteinExistence type="predicted"/>
<dbReference type="PANTHER" id="PTHR37017:SF11">
    <property type="entry name" value="ESTERASE_LIPASE_THIOESTERASE DOMAIN-CONTAINING PROTEIN"/>
    <property type="match status" value="1"/>
</dbReference>
<dbReference type="PANTHER" id="PTHR37017">
    <property type="entry name" value="AB HYDROLASE-1 DOMAIN-CONTAINING PROTEIN-RELATED"/>
    <property type="match status" value="1"/>
</dbReference>
<protein>
    <recommendedName>
        <fullName evidence="1">AB hydrolase-1 domain-containing protein</fullName>
    </recommendedName>
</protein>
<name>A0AAN9YPI5_9PEZI</name>
<evidence type="ECO:0000313" key="3">
    <source>
        <dbReference type="Proteomes" id="UP001320420"/>
    </source>
</evidence>
<reference evidence="2 3" key="1">
    <citation type="submission" date="2024-02" db="EMBL/GenBank/DDBJ databases">
        <title>De novo assembly and annotation of 12 fungi associated with fruit tree decline syndrome in Ontario, Canada.</title>
        <authorList>
            <person name="Sulman M."/>
            <person name="Ellouze W."/>
            <person name="Ilyukhin E."/>
        </authorList>
    </citation>
    <scope>NUCLEOTIDE SEQUENCE [LARGE SCALE GENOMIC DNA]</scope>
    <source>
        <strain evidence="2 3">M11/M66-122</strain>
    </source>
</reference>
<keyword evidence="3" id="KW-1185">Reference proteome</keyword>
<dbReference type="Gene3D" id="3.40.50.1820">
    <property type="entry name" value="alpha/beta hydrolase"/>
    <property type="match status" value="1"/>
</dbReference>
<evidence type="ECO:0000259" key="1">
    <source>
        <dbReference type="Pfam" id="PF12697"/>
    </source>
</evidence>
<dbReference type="InterPro" id="IPR000073">
    <property type="entry name" value="AB_hydrolase_1"/>
</dbReference>
<dbReference type="InterPro" id="IPR029058">
    <property type="entry name" value="AB_hydrolase_fold"/>
</dbReference>
<dbReference type="Proteomes" id="UP001320420">
    <property type="component" value="Unassembled WGS sequence"/>
</dbReference>
<dbReference type="InterPro" id="IPR052897">
    <property type="entry name" value="Sec-Metab_Biosynth_Hydrolase"/>
</dbReference>
<feature type="domain" description="AB hydrolase-1" evidence="1">
    <location>
        <begin position="6"/>
        <end position="248"/>
    </location>
</feature>